<proteinExistence type="predicted"/>
<name>A0ABS1DQ67_RUBGE</name>
<protein>
    <submittedName>
        <fullName evidence="1">Uncharacterized protein</fullName>
    </submittedName>
</protein>
<accession>A0ABS1DQ67</accession>
<dbReference type="EMBL" id="NRRU01000008">
    <property type="protein sequence ID" value="MBK1711866.1"/>
    <property type="molecule type" value="Genomic_DNA"/>
</dbReference>
<sequence>MVVGDGKRVQAQAGFSSGSDLRFNVEIDGSDSLRLVTPKGTQGFHIPAGDVTTVIGDALFTLIAGAKPYLSEVDPPSGAAPMQFQFIRGSTTLVSSVELPAPFKITSPASGTTLAITARTLPVRLTATAPATKHETTTFNCTDVNGNTASGTPGLKVVPGSASADSTGVSYSLDIGAAVDGLSFSTTHPRGAVARCDVVLRAIVEAQGQADPQFESAQIFAQQIRSVSFAMR</sequence>
<evidence type="ECO:0000313" key="1">
    <source>
        <dbReference type="EMBL" id="MBK1711866.1"/>
    </source>
</evidence>
<reference evidence="1" key="1">
    <citation type="submission" date="2017-08" db="EMBL/GenBank/DDBJ databases">
        <authorList>
            <person name="Imhoff J.F."/>
            <person name="Rahn T."/>
            <person name="Kuenzel S."/>
            <person name="Neulinger S.C."/>
        </authorList>
    </citation>
    <scope>NUCLEOTIDE SEQUENCE</scope>
    <source>
        <strain evidence="1">IM 151</strain>
    </source>
</reference>
<organism evidence="1 2">
    <name type="scientific">Rubrivivax gelatinosus</name>
    <name type="common">Rhodocyclus gelatinosus</name>
    <name type="synonym">Rhodopseudomonas gelatinosa</name>
    <dbReference type="NCBI Taxonomy" id="28068"/>
    <lineage>
        <taxon>Bacteria</taxon>
        <taxon>Pseudomonadati</taxon>
        <taxon>Pseudomonadota</taxon>
        <taxon>Betaproteobacteria</taxon>
        <taxon>Burkholderiales</taxon>
        <taxon>Sphaerotilaceae</taxon>
        <taxon>Rubrivivax</taxon>
    </lineage>
</organism>
<reference evidence="1" key="2">
    <citation type="journal article" date="2020" name="Microorganisms">
        <title>Osmotic Adaptation and Compatible Solute Biosynthesis of Phototrophic Bacteria as Revealed from Genome Analyses.</title>
        <authorList>
            <person name="Imhoff J.F."/>
            <person name="Rahn T."/>
            <person name="Kunzel S."/>
            <person name="Keller A."/>
            <person name="Neulinger S.C."/>
        </authorList>
    </citation>
    <scope>NUCLEOTIDE SEQUENCE</scope>
    <source>
        <strain evidence="1">IM 151</strain>
    </source>
</reference>
<comment type="caution">
    <text evidence="1">The sequence shown here is derived from an EMBL/GenBank/DDBJ whole genome shotgun (WGS) entry which is preliminary data.</text>
</comment>
<dbReference type="Proteomes" id="UP001041814">
    <property type="component" value="Unassembled WGS sequence"/>
</dbReference>
<keyword evidence="2" id="KW-1185">Reference proteome</keyword>
<gene>
    <name evidence="1" type="ORF">CKO43_03605</name>
</gene>
<evidence type="ECO:0000313" key="2">
    <source>
        <dbReference type="Proteomes" id="UP001041814"/>
    </source>
</evidence>